<reference evidence="3 4" key="1">
    <citation type="journal article" date="2018" name="Mol. Biol. Evol.">
        <title>Broad Genomic Sampling Reveals a Smut Pathogenic Ancestry of the Fungal Clade Ustilaginomycotina.</title>
        <authorList>
            <person name="Kijpornyongpan T."/>
            <person name="Mondo S.J."/>
            <person name="Barry K."/>
            <person name="Sandor L."/>
            <person name="Lee J."/>
            <person name="Lipzen A."/>
            <person name="Pangilinan J."/>
            <person name="LaButti K."/>
            <person name="Hainaut M."/>
            <person name="Henrissat B."/>
            <person name="Grigoriev I.V."/>
            <person name="Spatafora J.W."/>
            <person name="Aime M.C."/>
        </authorList>
    </citation>
    <scope>NUCLEOTIDE SEQUENCE [LARGE SCALE GENOMIC DNA]</scope>
    <source>
        <strain evidence="3 4">MCA 4198</strain>
    </source>
</reference>
<evidence type="ECO:0000313" key="3">
    <source>
        <dbReference type="EMBL" id="PWN91548.1"/>
    </source>
</evidence>
<dbReference type="InParanoid" id="A0A316YSA5"/>
<feature type="compositionally biased region" description="Acidic residues" evidence="1">
    <location>
        <begin position="504"/>
        <end position="514"/>
    </location>
</feature>
<dbReference type="GeneID" id="37042959"/>
<dbReference type="GO" id="GO:0016538">
    <property type="term" value="F:cyclin-dependent protein serine/threonine kinase regulator activity"/>
    <property type="evidence" value="ECO:0007669"/>
    <property type="project" value="InterPro"/>
</dbReference>
<dbReference type="Pfam" id="PF00134">
    <property type="entry name" value="Cyclin_N"/>
    <property type="match status" value="1"/>
</dbReference>
<dbReference type="RefSeq" id="XP_025378746.1">
    <property type="nucleotide sequence ID" value="XM_025521043.1"/>
</dbReference>
<dbReference type="InterPro" id="IPR006671">
    <property type="entry name" value="Cyclin_N"/>
</dbReference>
<feature type="compositionally biased region" description="Polar residues" evidence="1">
    <location>
        <begin position="338"/>
        <end position="350"/>
    </location>
</feature>
<protein>
    <submittedName>
        <fullName evidence="3">Cyclin-like protein</fullName>
    </submittedName>
</protein>
<feature type="domain" description="Cyclin N-terminal" evidence="2">
    <location>
        <begin position="98"/>
        <end position="228"/>
    </location>
</feature>
<name>A0A316YSA5_9BASI</name>
<dbReference type="GO" id="GO:0006357">
    <property type="term" value="P:regulation of transcription by RNA polymerase II"/>
    <property type="evidence" value="ECO:0007669"/>
    <property type="project" value="InterPro"/>
</dbReference>
<dbReference type="STRING" id="215250.A0A316YSA5"/>
<keyword evidence="4" id="KW-1185">Reference proteome</keyword>
<gene>
    <name evidence="3" type="ORF">FA10DRAFT_265397</name>
</gene>
<dbReference type="Proteomes" id="UP000245768">
    <property type="component" value="Unassembled WGS sequence"/>
</dbReference>
<evidence type="ECO:0000259" key="2">
    <source>
        <dbReference type="Pfam" id="PF00134"/>
    </source>
</evidence>
<dbReference type="SUPFAM" id="SSF47954">
    <property type="entry name" value="Cyclin-like"/>
    <property type="match status" value="2"/>
</dbReference>
<dbReference type="InterPro" id="IPR043198">
    <property type="entry name" value="Cyclin/Ssn8"/>
</dbReference>
<evidence type="ECO:0000313" key="4">
    <source>
        <dbReference type="Proteomes" id="UP000245768"/>
    </source>
</evidence>
<feature type="region of interest" description="Disordered" evidence="1">
    <location>
        <begin position="337"/>
        <end position="514"/>
    </location>
</feature>
<organism evidence="3 4">
    <name type="scientific">Acaromyces ingoldii</name>
    <dbReference type="NCBI Taxonomy" id="215250"/>
    <lineage>
        <taxon>Eukaryota</taxon>
        <taxon>Fungi</taxon>
        <taxon>Dikarya</taxon>
        <taxon>Basidiomycota</taxon>
        <taxon>Ustilaginomycotina</taxon>
        <taxon>Exobasidiomycetes</taxon>
        <taxon>Exobasidiales</taxon>
        <taxon>Cryptobasidiaceae</taxon>
        <taxon>Acaromyces</taxon>
    </lineage>
</organism>
<dbReference type="OrthoDB" id="25002at2759"/>
<evidence type="ECO:0000256" key="1">
    <source>
        <dbReference type="SAM" id="MobiDB-lite"/>
    </source>
</evidence>
<dbReference type="EMBL" id="KZ819635">
    <property type="protein sequence ID" value="PWN91548.1"/>
    <property type="molecule type" value="Genomic_DNA"/>
</dbReference>
<dbReference type="Gene3D" id="1.10.472.10">
    <property type="entry name" value="Cyclin-like"/>
    <property type="match status" value="2"/>
</dbReference>
<feature type="compositionally biased region" description="Basic and acidic residues" evidence="1">
    <location>
        <begin position="467"/>
        <end position="503"/>
    </location>
</feature>
<dbReference type="PANTHER" id="PTHR10026">
    <property type="entry name" value="CYCLIN"/>
    <property type="match status" value="1"/>
</dbReference>
<dbReference type="InterPro" id="IPR036915">
    <property type="entry name" value="Cyclin-like_sf"/>
</dbReference>
<proteinExistence type="predicted"/>
<feature type="region of interest" description="Disordered" evidence="1">
    <location>
        <begin position="1"/>
        <end position="53"/>
    </location>
</feature>
<accession>A0A316YSA5</accession>
<feature type="compositionally biased region" description="Pro residues" evidence="1">
    <location>
        <begin position="395"/>
        <end position="406"/>
    </location>
</feature>
<sequence length="514" mass="56273">MVDSPQDAAPSPASKTSLLDDERRTSPSRGISNGEGGGEGEGGGKGEGEGEGEGQNVALNQLMHPIDASAQWLFSQSDMSDTPSVLVGGLDEDQERISRWKGIQLLFSIGDYMRLHNHVTTTASIFFHRFFMRKAMPKDPRERTFDTFPFFELAPTCIFLACKVEETHRKLHHVIEATMAVLDRSPQGQELAEARAYQANKSSREYGRWKDLILLNEERLLEALCFDLIIEQAHPIAIKAAKRLGAPRSLAQLTVIYCNCLLYGAVCTFYDAPILAACAFARACEAVEVDPARFSPRPRPDGKGPKAWYDVFGVDEDEIEEAKDDVNTHMLFHEERLQASSSGRQQQPGSTPHHHQPPSAPRSNLTTPLGSHGETGSPRPTLSGSVPGSALHTTPRPPTLSPPPLPVLSAQMESKHQVSFLSPPLAASNGREPGNEGEKRPPSRHGSKGSGPPPPLMGASRRAFSSESKEGKEAEEGHEAKQEVEIEKLEQEQQRTEDALQREEGEESAEEGEV</sequence>
<dbReference type="AlphaFoldDB" id="A0A316YSA5"/>